<dbReference type="InterPro" id="IPR012337">
    <property type="entry name" value="RNaseH-like_sf"/>
</dbReference>
<evidence type="ECO:0000259" key="1">
    <source>
        <dbReference type="Pfam" id="PF05699"/>
    </source>
</evidence>
<comment type="caution">
    <text evidence="2">The sequence shown here is derived from an EMBL/GenBank/DDBJ whole genome shotgun (WGS) entry which is preliminary data.</text>
</comment>
<keyword evidence="3" id="KW-1185">Reference proteome</keyword>
<organism evidence="2 3">
    <name type="scientific">Homarus americanus</name>
    <name type="common">American lobster</name>
    <dbReference type="NCBI Taxonomy" id="6706"/>
    <lineage>
        <taxon>Eukaryota</taxon>
        <taxon>Metazoa</taxon>
        <taxon>Ecdysozoa</taxon>
        <taxon>Arthropoda</taxon>
        <taxon>Crustacea</taxon>
        <taxon>Multicrustacea</taxon>
        <taxon>Malacostraca</taxon>
        <taxon>Eumalacostraca</taxon>
        <taxon>Eucarida</taxon>
        <taxon>Decapoda</taxon>
        <taxon>Pleocyemata</taxon>
        <taxon>Astacidea</taxon>
        <taxon>Nephropoidea</taxon>
        <taxon>Nephropidae</taxon>
        <taxon>Homarus</taxon>
    </lineage>
</organism>
<accession>A0A8J5NBR6</accession>
<reference evidence="2" key="1">
    <citation type="journal article" date="2021" name="Sci. Adv.">
        <title>The American lobster genome reveals insights on longevity, neural, and immune adaptations.</title>
        <authorList>
            <person name="Polinski J.M."/>
            <person name="Zimin A.V."/>
            <person name="Clark K.F."/>
            <person name="Kohn A.B."/>
            <person name="Sadowski N."/>
            <person name="Timp W."/>
            <person name="Ptitsyn A."/>
            <person name="Khanna P."/>
            <person name="Romanova D.Y."/>
            <person name="Williams P."/>
            <person name="Greenwood S.J."/>
            <person name="Moroz L.L."/>
            <person name="Walt D.R."/>
            <person name="Bodnar A.G."/>
        </authorList>
    </citation>
    <scope>NUCLEOTIDE SEQUENCE</scope>
    <source>
        <strain evidence="2">GMGI-L3</strain>
    </source>
</reference>
<evidence type="ECO:0000313" key="3">
    <source>
        <dbReference type="Proteomes" id="UP000747542"/>
    </source>
</evidence>
<name>A0A8J5NBR6_HOMAM</name>
<dbReference type="InterPro" id="IPR008906">
    <property type="entry name" value="HATC_C_dom"/>
</dbReference>
<gene>
    <name evidence="2" type="ORF">Hamer_G024552</name>
</gene>
<dbReference type="GO" id="GO:0046983">
    <property type="term" value="F:protein dimerization activity"/>
    <property type="evidence" value="ECO:0007669"/>
    <property type="project" value="InterPro"/>
</dbReference>
<dbReference type="EMBL" id="JAHLQT010003127">
    <property type="protein sequence ID" value="KAG7176514.1"/>
    <property type="molecule type" value="Genomic_DNA"/>
</dbReference>
<evidence type="ECO:0000313" key="2">
    <source>
        <dbReference type="EMBL" id="KAG7176514.1"/>
    </source>
</evidence>
<dbReference type="Pfam" id="PF05699">
    <property type="entry name" value="Dimer_Tnp_hAT"/>
    <property type="match status" value="1"/>
</dbReference>
<proteinExistence type="predicted"/>
<dbReference type="AlphaFoldDB" id="A0A8J5NBR6"/>
<sequence>MGPKDQEELRESFELTKSLQKRPLLFSFMPPSTKSEHKSHTDKFEQVLMEYIGEDCVPFDVDPLVFWKDSLPKMHSLKHLAREMLGCTSTSAPSGRVFSVAGNFSPLTERSEELQPSGNFC</sequence>
<feature type="domain" description="HAT C-terminal dimerisation" evidence="1">
    <location>
        <begin position="48"/>
        <end position="103"/>
    </location>
</feature>
<protein>
    <submittedName>
        <fullName evidence="2">Putative hAT family C-terminal dimerization region-containing protein 20</fullName>
    </submittedName>
</protein>
<dbReference type="SUPFAM" id="SSF53098">
    <property type="entry name" value="Ribonuclease H-like"/>
    <property type="match status" value="1"/>
</dbReference>
<dbReference type="Proteomes" id="UP000747542">
    <property type="component" value="Unassembled WGS sequence"/>
</dbReference>